<dbReference type="PANTHER" id="PTHR36223">
    <property type="entry name" value="BETA-LACTAMASE-TYPE TRANSPEPTIDASE FOLD DOMAIN CONTAINING PROTEIN"/>
    <property type="match status" value="1"/>
</dbReference>
<accession>A0AA39R2P4</accession>
<evidence type="ECO:0000313" key="3">
    <source>
        <dbReference type="EMBL" id="KAK0512660.1"/>
    </source>
</evidence>
<dbReference type="InterPro" id="IPR057678">
    <property type="entry name" value="DUF7918"/>
</dbReference>
<dbReference type="Proteomes" id="UP001166286">
    <property type="component" value="Unassembled WGS sequence"/>
</dbReference>
<protein>
    <recommendedName>
        <fullName evidence="2">DUF7918 domain-containing protein</fullName>
    </recommendedName>
</protein>
<dbReference type="Pfam" id="PF25534">
    <property type="entry name" value="DUF7918"/>
    <property type="match status" value="1"/>
</dbReference>
<keyword evidence="4" id="KW-1185">Reference proteome</keyword>
<feature type="region of interest" description="Disordered" evidence="1">
    <location>
        <begin position="301"/>
        <end position="322"/>
    </location>
</feature>
<evidence type="ECO:0000256" key="1">
    <source>
        <dbReference type="SAM" id="MobiDB-lite"/>
    </source>
</evidence>
<dbReference type="AlphaFoldDB" id="A0AA39R2P4"/>
<gene>
    <name evidence="3" type="ORF">JMJ35_004677</name>
</gene>
<organism evidence="3 4">
    <name type="scientific">Cladonia borealis</name>
    <dbReference type="NCBI Taxonomy" id="184061"/>
    <lineage>
        <taxon>Eukaryota</taxon>
        <taxon>Fungi</taxon>
        <taxon>Dikarya</taxon>
        <taxon>Ascomycota</taxon>
        <taxon>Pezizomycotina</taxon>
        <taxon>Lecanoromycetes</taxon>
        <taxon>OSLEUM clade</taxon>
        <taxon>Lecanoromycetidae</taxon>
        <taxon>Lecanorales</taxon>
        <taxon>Lecanorineae</taxon>
        <taxon>Cladoniaceae</taxon>
        <taxon>Cladonia</taxon>
    </lineage>
</organism>
<dbReference type="PANTHER" id="PTHR36223:SF1">
    <property type="entry name" value="TRANSCRIPTION ELONGATION FACTOR EAF N-TERMINAL DOMAIN-CONTAINING PROTEIN"/>
    <property type="match status" value="1"/>
</dbReference>
<evidence type="ECO:0000259" key="2">
    <source>
        <dbReference type="Pfam" id="PF25534"/>
    </source>
</evidence>
<reference evidence="3" key="1">
    <citation type="submission" date="2023-03" db="EMBL/GenBank/DDBJ databases">
        <title>Complete genome of Cladonia borealis.</title>
        <authorList>
            <person name="Park H."/>
        </authorList>
    </citation>
    <scope>NUCLEOTIDE SEQUENCE</scope>
    <source>
        <strain evidence="3">ANT050790</strain>
    </source>
</reference>
<sequence>MDPFEGIDVEIISNGEVLTLYNDPDDEPSHNPRVRQRYIEAVTGATFEVKIRVDHRFSLFSLGKNDAVQATVYYDSTHGYSKSLPIDPLSGFGGGVSCTFTRIYNFCPETRQWKSGATTFGALVTRETTTHVPSVADLEGLGMIAIALQRVHRVLRTGSPPEIIKTPSSVTEVSEKVLKGRAIANTIRASNERVSDGPGYGKYDHFPIQGEGGQPLKYNIFYRSRRTLQMLGCIPQSPSPSPSPVPTNHVNDGREQELRALRARLAKLEGTDTKAQGADSKTRIKREIGELEASDDIKVTATRSAKKSRSTRPVETIDLTAD</sequence>
<feature type="domain" description="DUF7918" evidence="2">
    <location>
        <begin position="6"/>
        <end position="237"/>
    </location>
</feature>
<proteinExistence type="predicted"/>
<evidence type="ECO:0000313" key="4">
    <source>
        <dbReference type="Proteomes" id="UP001166286"/>
    </source>
</evidence>
<name>A0AA39R2P4_9LECA</name>
<dbReference type="EMBL" id="JAFEKC020000009">
    <property type="protein sequence ID" value="KAK0512660.1"/>
    <property type="molecule type" value="Genomic_DNA"/>
</dbReference>
<comment type="caution">
    <text evidence="3">The sequence shown here is derived from an EMBL/GenBank/DDBJ whole genome shotgun (WGS) entry which is preliminary data.</text>
</comment>